<accession>A0ABX2A1K4</accession>
<keyword evidence="2 7" id="KW-0436">Ligase</keyword>
<comment type="similarity">
    <text evidence="1">Belongs to the ATP-dependent AMP-binding enzyme family.</text>
</comment>
<dbReference type="InterPro" id="IPR042099">
    <property type="entry name" value="ANL_N_sf"/>
</dbReference>
<organism evidence="7 8">
    <name type="scientific">Isoptericola halotolerans</name>
    <dbReference type="NCBI Taxonomy" id="300560"/>
    <lineage>
        <taxon>Bacteria</taxon>
        <taxon>Bacillati</taxon>
        <taxon>Actinomycetota</taxon>
        <taxon>Actinomycetes</taxon>
        <taxon>Micrococcales</taxon>
        <taxon>Promicromonosporaceae</taxon>
        <taxon>Isoptericola</taxon>
    </lineage>
</organism>
<evidence type="ECO:0000256" key="3">
    <source>
        <dbReference type="ARBA" id="ARBA00022832"/>
    </source>
</evidence>
<dbReference type="InterPro" id="IPR000873">
    <property type="entry name" value="AMP-dep_synth/lig_dom"/>
</dbReference>
<evidence type="ECO:0000259" key="6">
    <source>
        <dbReference type="Pfam" id="PF00501"/>
    </source>
</evidence>
<feature type="domain" description="AMP-dependent synthetase/ligase" evidence="6">
    <location>
        <begin position="37"/>
        <end position="430"/>
    </location>
</feature>
<dbReference type="Pfam" id="PF23562">
    <property type="entry name" value="AMP-binding_C_3"/>
    <property type="match status" value="1"/>
</dbReference>
<dbReference type="RefSeq" id="WP_171782873.1">
    <property type="nucleotide sequence ID" value="NZ_BAAAML010000002.1"/>
</dbReference>
<comment type="caution">
    <text evidence="7">The sequence shown here is derived from an EMBL/GenBank/DDBJ whole genome shotgun (WGS) entry which is preliminary data.</text>
</comment>
<proteinExistence type="inferred from homology"/>
<dbReference type="CDD" id="cd05907">
    <property type="entry name" value="VL_LC_FACS_like"/>
    <property type="match status" value="1"/>
</dbReference>
<keyword evidence="4" id="KW-0443">Lipid metabolism</keyword>
<evidence type="ECO:0000256" key="4">
    <source>
        <dbReference type="ARBA" id="ARBA00023098"/>
    </source>
</evidence>
<protein>
    <recommendedName>
        <fullName evidence="5">Acyl-CoA synthetase</fullName>
    </recommendedName>
</protein>
<dbReference type="PROSITE" id="PS00455">
    <property type="entry name" value="AMP_BINDING"/>
    <property type="match status" value="1"/>
</dbReference>
<keyword evidence="8" id="KW-1185">Reference proteome</keyword>
<sequence length="602" mass="63549">MNHAATPSLVDVPEGTSITTLLADRVARTGHGTLLERRDGSSWVPVTAHEFDADVLAVARGLVAHGVEPGDRVAIMSRTRYEWTLLDFAIWTAGAVPVPVYETSSPEQVHWILSDARVRLAVVETPAHADAVGQVDADLPDLERVLVLDGGSCGAQDAALATLRSAGRSVPNRSLLARRDAVGPDDLATIVYTSGSTGRPKGAELTHRAFCHLALNAQQALPDVVAARDARTLLFLPLAHVFARLIQVAAVAGSTVVGHSGDVKNLVADLHDFRPTYLLAVPRVLEKVYHSAEQAAGGGRRGRLFAWATETAVAWSRAQDDGGPGLALRVRHALADRLVLARVRTALGGRVRHVISGGAPLGERLGHFFRGAGLTILEGYGLTETTAPTAVNLPGAVSIGTVGPPFPGTEVRIAQDGEVLVRGPHLMRGYAGDPAGTAEAFTGDWLRTGDLGSLDESGRLRITGRAKEIIVTAGGKNVAPAPLEDRVRAHALVSQVVVVGDGRPFVAALVTLDAELLPGWLAARGIPRAPAADVRDHPDVLAAVQAAVDDANTTVSRAEQIRTFRVLDGDLTESRGHLTPSMKVRRSAVVKDFAHEIDAIYG</sequence>
<evidence type="ECO:0000256" key="2">
    <source>
        <dbReference type="ARBA" id="ARBA00022598"/>
    </source>
</evidence>
<name>A0ABX2A1K4_9MICO</name>
<dbReference type="GO" id="GO:0004467">
    <property type="term" value="F:long-chain fatty acid-CoA ligase activity"/>
    <property type="evidence" value="ECO:0007669"/>
    <property type="project" value="UniProtKB-EC"/>
</dbReference>
<dbReference type="Gene3D" id="3.40.50.12780">
    <property type="entry name" value="N-terminal domain of ligase-like"/>
    <property type="match status" value="1"/>
</dbReference>
<evidence type="ECO:0000256" key="1">
    <source>
        <dbReference type="ARBA" id="ARBA00006432"/>
    </source>
</evidence>
<evidence type="ECO:0000313" key="7">
    <source>
        <dbReference type="EMBL" id="NOV96732.1"/>
    </source>
</evidence>
<gene>
    <name evidence="7" type="ORF">HDG69_001285</name>
</gene>
<keyword evidence="3" id="KW-0276">Fatty acid metabolism</keyword>
<evidence type="ECO:0000256" key="5">
    <source>
        <dbReference type="ARBA" id="ARBA00032875"/>
    </source>
</evidence>
<reference evidence="7 8" key="1">
    <citation type="submission" date="2020-05" db="EMBL/GenBank/DDBJ databases">
        <title>Genomic Encyclopedia of Type Strains, Phase III (KMG-III): the genomes of soil and plant-associated and newly described type strains.</title>
        <authorList>
            <person name="Whitman W."/>
        </authorList>
    </citation>
    <scope>NUCLEOTIDE SEQUENCE [LARGE SCALE GENOMIC DNA]</scope>
    <source>
        <strain evidence="7 8">KCTC 19046</strain>
    </source>
</reference>
<dbReference type="SUPFAM" id="SSF56801">
    <property type="entry name" value="Acetyl-CoA synthetase-like"/>
    <property type="match status" value="1"/>
</dbReference>
<dbReference type="Pfam" id="PF00501">
    <property type="entry name" value="AMP-binding"/>
    <property type="match status" value="1"/>
</dbReference>
<evidence type="ECO:0000313" key="8">
    <source>
        <dbReference type="Proteomes" id="UP000757540"/>
    </source>
</evidence>
<dbReference type="Proteomes" id="UP000757540">
    <property type="component" value="Unassembled WGS sequence"/>
</dbReference>
<dbReference type="InterPro" id="IPR020845">
    <property type="entry name" value="AMP-binding_CS"/>
</dbReference>
<dbReference type="PANTHER" id="PTHR43272:SF32">
    <property type="entry name" value="AMP-DEPENDENT SYNTHETASE_LIGASE DOMAIN-CONTAINING PROTEIN"/>
    <property type="match status" value="1"/>
</dbReference>
<dbReference type="EMBL" id="JABEZU010000001">
    <property type="protein sequence ID" value="NOV96732.1"/>
    <property type="molecule type" value="Genomic_DNA"/>
</dbReference>
<dbReference type="PANTHER" id="PTHR43272">
    <property type="entry name" value="LONG-CHAIN-FATTY-ACID--COA LIGASE"/>
    <property type="match status" value="1"/>
</dbReference>